<name>X1BKS4_9ZZZZ</name>
<dbReference type="Pfam" id="PF00156">
    <property type="entry name" value="Pribosyltran"/>
    <property type="match status" value="1"/>
</dbReference>
<dbReference type="InterPro" id="IPR000836">
    <property type="entry name" value="PRTase_dom"/>
</dbReference>
<protein>
    <recommendedName>
        <fullName evidence="1">Phosphoribosyltransferase domain-containing protein</fullName>
    </recommendedName>
</protein>
<sequence>LLVDEWVETGSQVKAAVELIERQGAEIVGIATINMDNNDTTRKLKQHYKCCSVLKIE</sequence>
<feature type="domain" description="Phosphoribosyltransferase" evidence="1">
    <location>
        <begin position="1"/>
        <end position="51"/>
    </location>
</feature>
<feature type="non-terminal residue" evidence="2">
    <location>
        <position position="1"/>
    </location>
</feature>
<evidence type="ECO:0000313" key="2">
    <source>
        <dbReference type="EMBL" id="GAG95625.1"/>
    </source>
</evidence>
<reference evidence="2" key="1">
    <citation type="journal article" date="2014" name="Front. Microbiol.">
        <title>High frequency of phylogenetically diverse reductive dehalogenase-homologous genes in deep subseafloor sedimentary metagenomes.</title>
        <authorList>
            <person name="Kawai M."/>
            <person name="Futagami T."/>
            <person name="Toyoda A."/>
            <person name="Takaki Y."/>
            <person name="Nishi S."/>
            <person name="Hori S."/>
            <person name="Arai W."/>
            <person name="Tsubouchi T."/>
            <person name="Morono Y."/>
            <person name="Uchiyama I."/>
            <person name="Ito T."/>
            <person name="Fujiyama A."/>
            <person name="Inagaki F."/>
            <person name="Takami H."/>
        </authorList>
    </citation>
    <scope>NUCLEOTIDE SEQUENCE</scope>
    <source>
        <strain evidence="2">Expedition CK06-06</strain>
    </source>
</reference>
<evidence type="ECO:0000259" key="1">
    <source>
        <dbReference type="Pfam" id="PF00156"/>
    </source>
</evidence>
<dbReference type="Gene3D" id="3.40.50.2020">
    <property type="match status" value="1"/>
</dbReference>
<dbReference type="AlphaFoldDB" id="X1BKS4"/>
<gene>
    <name evidence="2" type="ORF">S01H4_44995</name>
</gene>
<proteinExistence type="predicted"/>
<dbReference type="CDD" id="cd06223">
    <property type="entry name" value="PRTases_typeI"/>
    <property type="match status" value="1"/>
</dbReference>
<dbReference type="InterPro" id="IPR029057">
    <property type="entry name" value="PRTase-like"/>
</dbReference>
<dbReference type="EMBL" id="BART01025009">
    <property type="protein sequence ID" value="GAG95625.1"/>
    <property type="molecule type" value="Genomic_DNA"/>
</dbReference>
<accession>X1BKS4</accession>
<comment type="caution">
    <text evidence="2">The sequence shown here is derived from an EMBL/GenBank/DDBJ whole genome shotgun (WGS) entry which is preliminary data.</text>
</comment>
<dbReference type="SUPFAM" id="SSF53271">
    <property type="entry name" value="PRTase-like"/>
    <property type="match status" value="1"/>
</dbReference>
<organism evidence="2">
    <name type="scientific">marine sediment metagenome</name>
    <dbReference type="NCBI Taxonomy" id="412755"/>
    <lineage>
        <taxon>unclassified sequences</taxon>
        <taxon>metagenomes</taxon>
        <taxon>ecological metagenomes</taxon>
    </lineage>
</organism>